<gene>
    <name evidence="3" type="ORF">JJB11_24650</name>
</gene>
<comment type="caution">
    <text evidence="3">The sequence shown here is derived from an EMBL/GenBank/DDBJ whole genome shotgun (WGS) entry which is preliminary data.</text>
</comment>
<dbReference type="PROSITE" id="PS51318">
    <property type="entry name" value="TAT"/>
    <property type="match status" value="1"/>
</dbReference>
<protein>
    <recommendedName>
        <fullName evidence="2">Ysc84 actin-binding domain-containing protein</fullName>
    </recommendedName>
</protein>
<evidence type="ECO:0000313" key="4">
    <source>
        <dbReference type="Proteomes" id="UP000630528"/>
    </source>
</evidence>
<feature type="chain" id="PRO_5036698659" description="Ysc84 actin-binding domain-containing protein" evidence="1">
    <location>
        <begin position="28"/>
        <end position="184"/>
    </location>
</feature>
<dbReference type="Proteomes" id="UP000630528">
    <property type="component" value="Unassembled WGS sequence"/>
</dbReference>
<dbReference type="CDD" id="cd11524">
    <property type="entry name" value="SYLF"/>
    <property type="match status" value="1"/>
</dbReference>
<proteinExistence type="predicted"/>
<evidence type="ECO:0000259" key="2">
    <source>
        <dbReference type="Pfam" id="PF04366"/>
    </source>
</evidence>
<evidence type="ECO:0000313" key="3">
    <source>
        <dbReference type="EMBL" id="MBK6009301.1"/>
    </source>
</evidence>
<keyword evidence="4" id="KW-1185">Reference proteome</keyword>
<dbReference type="Pfam" id="PF04366">
    <property type="entry name" value="Ysc84"/>
    <property type="match status" value="1"/>
</dbReference>
<feature type="signal peptide" evidence="1">
    <location>
        <begin position="1"/>
        <end position="27"/>
    </location>
</feature>
<dbReference type="PROSITE" id="PS51257">
    <property type="entry name" value="PROKAR_LIPOPROTEIN"/>
    <property type="match status" value="1"/>
</dbReference>
<accession>A0A934TY66</accession>
<dbReference type="InterPro" id="IPR006311">
    <property type="entry name" value="TAT_signal"/>
</dbReference>
<dbReference type="EMBL" id="JAEPWM010000017">
    <property type="protein sequence ID" value="MBK6009301.1"/>
    <property type="molecule type" value="Genomic_DNA"/>
</dbReference>
<dbReference type="InterPro" id="IPR007461">
    <property type="entry name" value="Ysc84_actin-binding"/>
</dbReference>
<sequence>MIHRRHLLLAGAALAAGCSSTMDPAQASAKRREIDTQVDSAMGELFANAPGARAMANAAQGVLVFPQVVTVGFVIGGSHGNGALRKGNTTLGYYSLNSGSVGLLAGAQSRTLYIFFMTPEALNQFTSSNGWVMGGDASVVVVDAGAMARLDQARGPAVVALVRDQQGFMANLSLDGTKVSKLVL</sequence>
<keyword evidence="1" id="KW-0732">Signal</keyword>
<organism evidence="3 4">
    <name type="scientific">Ramlibacter ginsenosidimutans</name>
    <dbReference type="NCBI Taxonomy" id="502333"/>
    <lineage>
        <taxon>Bacteria</taxon>
        <taxon>Pseudomonadati</taxon>
        <taxon>Pseudomonadota</taxon>
        <taxon>Betaproteobacteria</taxon>
        <taxon>Burkholderiales</taxon>
        <taxon>Comamonadaceae</taxon>
        <taxon>Ramlibacter</taxon>
    </lineage>
</organism>
<dbReference type="AlphaFoldDB" id="A0A934TY66"/>
<dbReference type="RefSeq" id="WP_201177790.1">
    <property type="nucleotide sequence ID" value="NZ_JAEPWM010000017.1"/>
</dbReference>
<feature type="domain" description="Ysc84 actin-binding" evidence="2">
    <location>
        <begin position="98"/>
        <end position="180"/>
    </location>
</feature>
<name>A0A934TY66_9BURK</name>
<reference evidence="3" key="2">
    <citation type="submission" date="2021-01" db="EMBL/GenBank/DDBJ databases">
        <authorList>
            <person name="Kang M."/>
        </authorList>
    </citation>
    <scope>NUCLEOTIDE SEQUENCE</scope>
    <source>
        <strain evidence="3">KACC 17527</strain>
    </source>
</reference>
<evidence type="ECO:0000256" key="1">
    <source>
        <dbReference type="SAM" id="SignalP"/>
    </source>
</evidence>
<reference evidence="3" key="1">
    <citation type="journal article" date="2012" name="J. Microbiol. Biotechnol.">
        <title>Ramlibacter ginsenosidimutans sp. nov., with ginsenoside-converting activity.</title>
        <authorList>
            <person name="Wang L."/>
            <person name="An D.S."/>
            <person name="Kim S.G."/>
            <person name="Jin F.X."/>
            <person name="Kim S.C."/>
            <person name="Lee S.T."/>
            <person name="Im W.T."/>
        </authorList>
    </citation>
    <scope>NUCLEOTIDE SEQUENCE</scope>
    <source>
        <strain evidence="3">KACC 17527</strain>
    </source>
</reference>